<sequence>MAPDRDRELQIEGSVNLEFFNNGTAPVGGATGGSKEDPTVQGGVEPEDGIDFDEEEAEGSALGPETLHISANGGRDASGVVAGCNASLASQPGAINPTLANREPHPATGKISARRKEATLRYEQTVRLDIESLRSRVPHLVRTQGAQLPAVSLSNDDASAEIQDAERKLSLAISKGDFNRMKIIGQFNLGFILVSRPAGQHDGPVVSHTPQRRDELFIVDQHASDEKYNFERLQASTVVDSQRLVNPKSLELTALEEEVLLDNLPVFEANGFKVAVDISGDSPVGARCQLLALPLSKETVFTVADLEELISSLQIALRARKADPW</sequence>
<keyword evidence="4" id="KW-1185">Reference proteome</keyword>
<protein>
    <recommendedName>
        <fullName evidence="2">MutL C-terminal dimerisation domain-containing protein</fullName>
    </recommendedName>
</protein>
<dbReference type="PANTHER" id="PTHR10073:SF52">
    <property type="entry name" value="MISMATCH REPAIR ENDONUCLEASE PMS2"/>
    <property type="match status" value="1"/>
</dbReference>
<dbReference type="InterPro" id="IPR014790">
    <property type="entry name" value="MutL_C"/>
</dbReference>
<dbReference type="Proteomes" id="UP000838763">
    <property type="component" value="Unassembled WGS sequence"/>
</dbReference>
<feature type="domain" description="MutL C-terminal dimerisation" evidence="2">
    <location>
        <begin position="183"/>
        <end position="325"/>
    </location>
</feature>
<dbReference type="Gene3D" id="3.30.1540.20">
    <property type="entry name" value="MutL, C-terminal domain, dimerisation subdomain"/>
    <property type="match status" value="1"/>
</dbReference>
<proteinExistence type="predicted"/>
<dbReference type="GO" id="GO:0032389">
    <property type="term" value="C:MutLalpha complex"/>
    <property type="evidence" value="ECO:0007669"/>
    <property type="project" value="TreeGrafter"/>
</dbReference>
<dbReference type="AlphaFoldDB" id="A0A9P1MF81"/>
<evidence type="ECO:0000256" key="1">
    <source>
        <dbReference type="SAM" id="MobiDB-lite"/>
    </source>
</evidence>
<dbReference type="InterPro" id="IPR038973">
    <property type="entry name" value="MutL/Mlh/Pms-like"/>
</dbReference>
<dbReference type="GO" id="GO:0005524">
    <property type="term" value="F:ATP binding"/>
    <property type="evidence" value="ECO:0007669"/>
    <property type="project" value="InterPro"/>
</dbReference>
<feature type="region of interest" description="Disordered" evidence="1">
    <location>
        <begin position="20"/>
        <end position="58"/>
    </location>
</feature>
<dbReference type="EMBL" id="CALLCH030000021">
    <property type="protein sequence ID" value="CAI4219866.1"/>
    <property type="molecule type" value="Genomic_DNA"/>
</dbReference>
<dbReference type="SMART" id="SM00853">
    <property type="entry name" value="MutL_C"/>
    <property type="match status" value="1"/>
</dbReference>
<organism evidence="3 4">
    <name type="scientific">Parascedosporium putredinis</name>
    <dbReference type="NCBI Taxonomy" id="1442378"/>
    <lineage>
        <taxon>Eukaryota</taxon>
        <taxon>Fungi</taxon>
        <taxon>Dikarya</taxon>
        <taxon>Ascomycota</taxon>
        <taxon>Pezizomycotina</taxon>
        <taxon>Sordariomycetes</taxon>
        <taxon>Hypocreomycetidae</taxon>
        <taxon>Microascales</taxon>
        <taxon>Microascaceae</taxon>
        <taxon>Parascedosporium</taxon>
    </lineage>
</organism>
<accession>A0A9P1MF81</accession>
<dbReference type="InterPro" id="IPR037198">
    <property type="entry name" value="MutL_C_sf"/>
</dbReference>
<dbReference type="PANTHER" id="PTHR10073">
    <property type="entry name" value="DNA MISMATCH REPAIR PROTEIN MLH, PMS, MUTL"/>
    <property type="match status" value="1"/>
</dbReference>
<name>A0A9P1MF81_9PEZI</name>
<dbReference type="GO" id="GO:0006298">
    <property type="term" value="P:mismatch repair"/>
    <property type="evidence" value="ECO:0007669"/>
    <property type="project" value="InterPro"/>
</dbReference>
<evidence type="ECO:0000259" key="2">
    <source>
        <dbReference type="SMART" id="SM00853"/>
    </source>
</evidence>
<evidence type="ECO:0000313" key="3">
    <source>
        <dbReference type="EMBL" id="CAI4219866.1"/>
    </source>
</evidence>
<dbReference type="OrthoDB" id="10263226at2759"/>
<dbReference type="GO" id="GO:0140664">
    <property type="term" value="F:ATP-dependent DNA damage sensor activity"/>
    <property type="evidence" value="ECO:0007669"/>
    <property type="project" value="InterPro"/>
</dbReference>
<feature type="compositionally biased region" description="Acidic residues" evidence="1">
    <location>
        <begin position="45"/>
        <end position="58"/>
    </location>
</feature>
<comment type="caution">
    <text evidence="3">The sequence shown here is derived from an EMBL/GenBank/DDBJ whole genome shotgun (WGS) entry which is preliminary data.</text>
</comment>
<dbReference type="GO" id="GO:0016887">
    <property type="term" value="F:ATP hydrolysis activity"/>
    <property type="evidence" value="ECO:0007669"/>
    <property type="project" value="InterPro"/>
</dbReference>
<reference evidence="3" key="1">
    <citation type="submission" date="2022-11" db="EMBL/GenBank/DDBJ databases">
        <authorList>
            <person name="Scott C."/>
            <person name="Bruce N."/>
        </authorList>
    </citation>
    <scope>NUCLEOTIDE SEQUENCE</scope>
</reference>
<dbReference type="Pfam" id="PF08676">
    <property type="entry name" value="MutL_C"/>
    <property type="match status" value="1"/>
</dbReference>
<dbReference type="InterPro" id="IPR042120">
    <property type="entry name" value="MutL_C_dimsub"/>
</dbReference>
<evidence type="ECO:0000313" key="4">
    <source>
        <dbReference type="Proteomes" id="UP000838763"/>
    </source>
</evidence>
<dbReference type="SUPFAM" id="SSF118116">
    <property type="entry name" value="DNA mismatch repair protein MutL"/>
    <property type="match status" value="1"/>
</dbReference>
<gene>
    <name evidence="3" type="ORF">PPNO1_LOCUS9411</name>
</gene>